<accession>A0A4Q0Y960</accession>
<feature type="transmembrane region" description="Helical" evidence="1">
    <location>
        <begin position="48"/>
        <end position="73"/>
    </location>
</feature>
<protein>
    <submittedName>
        <fullName evidence="2">Uncharacterized protein</fullName>
    </submittedName>
</protein>
<gene>
    <name evidence="2" type="ORF">CRV08_11970</name>
</gene>
<dbReference type="AlphaFoldDB" id="A0A4Q0Y960"/>
<proteinExistence type="predicted"/>
<sequence length="112" mass="13190">MNLQKVLFWENNKMKKTLKNTFDLIFQREIIIDNTTYRLPYYISFLKALLNTIYVMGGFLMVGGSISMFFQSLNIKPNLWIVVPLTIFIALLINFLIVYFSPLVEVKEKINE</sequence>
<evidence type="ECO:0000256" key="1">
    <source>
        <dbReference type="SAM" id="Phobius"/>
    </source>
</evidence>
<keyword evidence="1" id="KW-1133">Transmembrane helix</keyword>
<name>A0A4Q0Y960_9BACT</name>
<keyword evidence="1" id="KW-0472">Membrane</keyword>
<keyword evidence="1" id="KW-0812">Transmembrane</keyword>
<organism evidence="2 3">
    <name type="scientific">Halarcobacter ebronensis</name>
    <dbReference type="NCBI Taxonomy" id="1462615"/>
    <lineage>
        <taxon>Bacteria</taxon>
        <taxon>Pseudomonadati</taxon>
        <taxon>Campylobacterota</taxon>
        <taxon>Epsilonproteobacteria</taxon>
        <taxon>Campylobacterales</taxon>
        <taxon>Arcobacteraceae</taxon>
        <taxon>Halarcobacter</taxon>
    </lineage>
</organism>
<feature type="transmembrane region" description="Helical" evidence="1">
    <location>
        <begin position="79"/>
        <end position="100"/>
    </location>
</feature>
<dbReference type="Proteomes" id="UP000290172">
    <property type="component" value="Unassembled WGS sequence"/>
</dbReference>
<dbReference type="EMBL" id="PDKJ01000012">
    <property type="protein sequence ID" value="RXJ66777.1"/>
    <property type="molecule type" value="Genomic_DNA"/>
</dbReference>
<comment type="caution">
    <text evidence="2">The sequence shown here is derived from an EMBL/GenBank/DDBJ whole genome shotgun (WGS) entry which is preliminary data.</text>
</comment>
<reference evidence="2 3" key="1">
    <citation type="submission" date="2017-10" db="EMBL/GenBank/DDBJ databases">
        <title>Genomics of the genus Arcobacter.</title>
        <authorList>
            <person name="Perez-Cataluna A."/>
            <person name="Figueras M.J."/>
        </authorList>
    </citation>
    <scope>NUCLEOTIDE SEQUENCE [LARGE SCALE GENOMIC DNA]</scope>
    <source>
        <strain evidence="2 3">CECT 8993</strain>
    </source>
</reference>
<evidence type="ECO:0000313" key="2">
    <source>
        <dbReference type="EMBL" id="RXJ66777.1"/>
    </source>
</evidence>
<evidence type="ECO:0000313" key="3">
    <source>
        <dbReference type="Proteomes" id="UP000290172"/>
    </source>
</evidence>